<evidence type="ECO:0000256" key="2">
    <source>
        <dbReference type="ARBA" id="ARBA00023235"/>
    </source>
</evidence>
<dbReference type="Gene3D" id="3.40.50.1240">
    <property type="entry name" value="Phosphoglycerate mutase-like"/>
    <property type="match status" value="1"/>
</dbReference>
<dbReference type="InterPro" id="IPR050275">
    <property type="entry name" value="PGM_Phosphatase"/>
</dbReference>
<dbReference type="PANTHER" id="PTHR48100">
    <property type="entry name" value="BROAD-SPECIFICITY PHOSPHATASE YOR283W-RELATED"/>
    <property type="match status" value="1"/>
</dbReference>
<gene>
    <name evidence="4" type="primary">gpm_2</name>
    <name evidence="4" type="ORF">Aau02nite_71850</name>
</gene>
<dbReference type="SUPFAM" id="SSF53254">
    <property type="entry name" value="Phosphoglycerate mutase-like"/>
    <property type="match status" value="1"/>
</dbReference>
<dbReference type="SMART" id="SM00855">
    <property type="entry name" value="PGAM"/>
    <property type="match status" value="1"/>
</dbReference>
<dbReference type="EMBL" id="BOQL01000063">
    <property type="protein sequence ID" value="GIM76621.1"/>
    <property type="molecule type" value="Genomic_DNA"/>
</dbReference>
<evidence type="ECO:0000313" key="4">
    <source>
        <dbReference type="EMBL" id="GIM76621.1"/>
    </source>
</evidence>
<feature type="binding site" evidence="3">
    <location>
        <begin position="11"/>
        <end position="18"/>
    </location>
    <ligand>
        <name>substrate</name>
    </ligand>
</feature>
<dbReference type="GO" id="GO:0016791">
    <property type="term" value="F:phosphatase activity"/>
    <property type="evidence" value="ECO:0007669"/>
    <property type="project" value="TreeGrafter"/>
</dbReference>
<keyword evidence="5" id="KW-1185">Reference proteome</keyword>
<dbReference type="Proteomes" id="UP000681340">
    <property type="component" value="Unassembled WGS sequence"/>
</dbReference>
<dbReference type="GO" id="GO:0005737">
    <property type="term" value="C:cytoplasm"/>
    <property type="evidence" value="ECO:0007669"/>
    <property type="project" value="TreeGrafter"/>
</dbReference>
<keyword evidence="2" id="KW-0413">Isomerase</keyword>
<keyword evidence="1" id="KW-0324">Glycolysis</keyword>
<dbReference type="InterPro" id="IPR013078">
    <property type="entry name" value="His_Pase_superF_clade-1"/>
</dbReference>
<dbReference type="InterPro" id="IPR001345">
    <property type="entry name" value="PG/BPGM_mutase_AS"/>
</dbReference>
<proteinExistence type="predicted"/>
<organism evidence="4 5">
    <name type="scientific">Actinoplanes auranticolor</name>
    <dbReference type="NCBI Taxonomy" id="47988"/>
    <lineage>
        <taxon>Bacteria</taxon>
        <taxon>Bacillati</taxon>
        <taxon>Actinomycetota</taxon>
        <taxon>Actinomycetes</taxon>
        <taxon>Micromonosporales</taxon>
        <taxon>Micromonosporaceae</taxon>
        <taxon>Actinoplanes</taxon>
    </lineage>
</organism>
<accession>A0A919SQM7</accession>
<evidence type="ECO:0000313" key="5">
    <source>
        <dbReference type="Proteomes" id="UP000681340"/>
    </source>
</evidence>
<dbReference type="InterPro" id="IPR029033">
    <property type="entry name" value="His_PPase_superfam"/>
</dbReference>
<dbReference type="RefSeq" id="WP_212993036.1">
    <property type="nucleotide sequence ID" value="NZ_BAABEA010000034.1"/>
</dbReference>
<dbReference type="Pfam" id="PF00300">
    <property type="entry name" value="His_Phos_1"/>
    <property type="match status" value="1"/>
</dbReference>
<evidence type="ECO:0000256" key="1">
    <source>
        <dbReference type="ARBA" id="ARBA00023152"/>
    </source>
</evidence>
<dbReference type="CDD" id="cd07067">
    <property type="entry name" value="HP_PGM_like"/>
    <property type="match status" value="1"/>
</dbReference>
<name>A0A919SQM7_9ACTN</name>
<reference evidence="4" key="1">
    <citation type="submission" date="2021-03" db="EMBL/GenBank/DDBJ databases">
        <title>Whole genome shotgun sequence of Actinoplanes auranticolor NBRC 12245.</title>
        <authorList>
            <person name="Komaki H."/>
            <person name="Tamura T."/>
        </authorList>
    </citation>
    <scope>NUCLEOTIDE SEQUENCE</scope>
    <source>
        <strain evidence="4">NBRC 12245</strain>
    </source>
</reference>
<dbReference type="PANTHER" id="PTHR48100:SF1">
    <property type="entry name" value="HISTIDINE PHOSPHATASE FAMILY PROTEIN-RELATED"/>
    <property type="match status" value="1"/>
</dbReference>
<dbReference type="AlphaFoldDB" id="A0A919SQM7"/>
<comment type="caution">
    <text evidence="4">The sequence shown here is derived from an EMBL/GenBank/DDBJ whole genome shotgun (WGS) entry which is preliminary data.</text>
</comment>
<feature type="binding site" evidence="3">
    <location>
        <position position="77"/>
    </location>
    <ligand>
        <name>substrate</name>
    </ligand>
</feature>
<evidence type="ECO:0000256" key="3">
    <source>
        <dbReference type="PIRSR" id="PIRSR613078-2"/>
    </source>
</evidence>
<sequence>MGVVAELILIRHGQSAANVAFPLANQRGLLESGLSGRDTDVELTELGVEQARAVGRWLATPAPGGLPEVVITSPYLRARETWRIAAETSGLSLPAPGTDDRLVDRLTGELELLTDAAIRQRFPDEPARFEQAGEYAYRPPGGETFSDIADRLTSFLDDLNGKQAGRRVVVVAHDSVVLMMRFVIEGLELAALPGIVAEHGPIGNASITSFRESSGRLVLDRYNTVDHLRP</sequence>
<dbReference type="PROSITE" id="PS00175">
    <property type="entry name" value="PG_MUTASE"/>
    <property type="match status" value="1"/>
</dbReference>
<protein>
    <submittedName>
        <fullName evidence="4">Phosphoglycerate mutase</fullName>
    </submittedName>
</protein>